<evidence type="ECO:0000313" key="5">
    <source>
        <dbReference type="Proteomes" id="UP000051248"/>
    </source>
</evidence>
<dbReference type="eggNOG" id="COG1476">
    <property type="taxonomic scope" value="Bacteria"/>
</dbReference>
<protein>
    <recommendedName>
        <fullName evidence="3">HTH cro/C1-type domain-containing protein</fullName>
    </recommendedName>
</protein>
<evidence type="ECO:0000256" key="2">
    <source>
        <dbReference type="SAM" id="Phobius"/>
    </source>
</evidence>
<feature type="domain" description="HTH cro/C1-type" evidence="3">
    <location>
        <begin position="7"/>
        <end position="61"/>
    </location>
</feature>
<dbReference type="PATRIC" id="fig|1423775.4.peg.1146"/>
<comment type="caution">
    <text evidence="4">The sequence shown here is derived from an EMBL/GenBank/DDBJ whole genome shotgun (WGS) entry which is preliminary data.</text>
</comment>
<dbReference type="STRING" id="1423775.FD03_GL001116"/>
<evidence type="ECO:0000313" key="4">
    <source>
        <dbReference type="EMBL" id="KRK80981.1"/>
    </source>
</evidence>
<gene>
    <name evidence="4" type="ORF">FD03_GL001116</name>
</gene>
<keyword evidence="5" id="KW-1185">Reference proteome</keyword>
<dbReference type="PANTHER" id="PTHR46558">
    <property type="entry name" value="TRACRIPTIONAL REGULATORY PROTEIN-RELATED-RELATED"/>
    <property type="match status" value="1"/>
</dbReference>
<accession>A0A0R1KBN8</accession>
<dbReference type="OrthoDB" id="9805856at2"/>
<sequence length="172" mass="19346">MEISEILKNKRTELNMTQDDLAKSLYVSKRSITNWETGRTTPDIDSLIRLSKLYDISLDDLLLNNSKAVKSIKNQAKLNSMNTYLAFTFITFLAFIFILATTGLYGDLAKPVLAVAYIGGFANTAAMVYFLDQINKLENKSEKQLLLSALKWTLLGFTIVIVSIIIIVMTTY</sequence>
<evidence type="ECO:0000259" key="3">
    <source>
        <dbReference type="PROSITE" id="PS50943"/>
    </source>
</evidence>
<dbReference type="SUPFAM" id="SSF47413">
    <property type="entry name" value="lambda repressor-like DNA-binding domains"/>
    <property type="match status" value="1"/>
</dbReference>
<dbReference type="EMBL" id="AZDZ01000002">
    <property type="protein sequence ID" value="KRK80981.1"/>
    <property type="molecule type" value="Genomic_DNA"/>
</dbReference>
<keyword evidence="2" id="KW-0812">Transmembrane</keyword>
<dbReference type="Proteomes" id="UP000051248">
    <property type="component" value="Unassembled WGS sequence"/>
</dbReference>
<dbReference type="SMART" id="SM00530">
    <property type="entry name" value="HTH_XRE"/>
    <property type="match status" value="1"/>
</dbReference>
<dbReference type="InterPro" id="IPR001387">
    <property type="entry name" value="Cro/C1-type_HTH"/>
</dbReference>
<name>A0A0R1KBN8_9LACO</name>
<dbReference type="PROSITE" id="PS50943">
    <property type="entry name" value="HTH_CROC1"/>
    <property type="match status" value="1"/>
</dbReference>
<dbReference type="Pfam" id="PF01381">
    <property type="entry name" value="HTH_3"/>
    <property type="match status" value="1"/>
</dbReference>
<reference evidence="4 5" key="1">
    <citation type="journal article" date="2015" name="Genome Announc.">
        <title>Expanding the biotechnology potential of lactobacilli through comparative genomics of 213 strains and associated genera.</title>
        <authorList>
            <person name="Sun Z."/>
            <person name="Harris H.M."/>
            <person name="McCann A."/>
            <person name="Guo C."/>
            <person name="Argimon S."/>
            <person name="Zhang W."/>
            <person name="Yang X."/>
            <person name="Jeffery I.B."/>
            <person name="Cooney J.C."/>
            <person name="Kagawa T.F."/>
            <person name="Liu W."/>
            <person name="Song Y."/>
            <person name="Salvetti E."/>
            <person name="Wrobel A."/>
            <person name="Rasinkangas P."/>
            <person name="Parkhill J."/>
            <person name="Rea M.C."/>
            <person name="O'Sullivan O."/>
            <person name="Ritari J."/>
            <person name="Douillard F.P."/>
            <person name="Paul Ross R."/>
            <person name="Yang R."/>
            <person name="Briner A.E."/>
            <person name="Felis G.E."/>
            <person name="de Vos W.M."/>
            <person name="Barrangou R."/>
            <person name="Klaenhammer T.R."/>
            <person name="Caufield P.W."/>
            <person name="Cui Y."/>
            <person name="Zhang H."/>
            <person name="O'Toole P.W."/>
        </authorList>
    </citation>
    <scope>NUCLEOTIDE SEQUENCE [LARGE SCALE GENOMIC DNA]</scope>
    <source>
        <strain evidence="4 5">DSM 19682</strain>
    </source>
</reference>
<keyword evidence="2" id="KW-0472">Membrane</keyword>
<evidence type="ECO:0000256" key="1">
    <source>
        <dbReference type="ARBA" id="ARBA00023125"/>
    </source>
</evidence>
<dbReference type="InterPro" id="IPR010982">
    <property type="entry name" value="Lambda_DNA-bd_dom_sf"/>
</dbReference>
<proteinExistence type="predicted"/>
<feature type="transmembrane region" description="Helical" evidence="2">
    <location>
        <begin position="112"/>
        <end position="131"/>
    </location>
</feature>
<keyword evidence="2" id="KW-1133">Transmembrane helix</keyword>
<dbReference type="CDD" id="cd00093">
    <property type="entry name" value="HTH_XRE"/>
    <property type="match status" value="1"/>
</dbReference>
<organism evidence="4 5">
    <name type="scientific">Companilactobacillus nodensis DSM 19682 = JCM 14932 = NBRC 107160</name>
    <dbReference type="NCBI Taxonomy" id="1423775"/>
    <lineage>
        <taxon>Bacteria</taxon>
        <taxon>Bacillati</taxon>
        <taxon>Bacillota</taxon>
        <taxon>Bacilli</taxon>
        <taxon>Lactobacillales</taxon>
        <taxon>Lactobacillaceae</taxon>
        <taxon>Companilactobacillus</taxon>
    </lineage>
</organism>
<keyword evidence="1" id="KW-0238">DNA-binding</keyword>
<dbReference type="PANTHER" id="PTHR46558:SF15">
    <property type="entry name" value="HELIX-TURN-HELIX DOMAIN PROTEIN"/>
    <property type="match status" value="1"/>
</dbReference>
<feature type="transmembrane region" description="Helical" evidence="2">
    <location>
        <begin position="152"/>
        <end position="171"/>
    </location>
</feature>
<dbReference type="Gene3D" id="1.10.260.40">
    <property type="entry name" value="lambda repressor-like DNA-binding domains"/>
    <property type="match status" value="1"/>
</dbReference>
<dbReference type="AlphaFoldDB" id="A0A0R1KBN8"/>
<dbReference type="RefSeq" id="WP_025023540.1">
    <property type="nucleotide sequence ID" value="NZ_AZDZ01000002.1"/>
</dbReference>
<dbReference type="GO" id="GO:0003677">
    <property type="term" value="F:DNA binding"/>
    <property type="evidence" value="ECO:0007669"/>
    <property type="project" value="UniProtKB-KW"/>
</dbReference>
<feature type="transmembrane region" description="Helical" evidence="2">
    <location>
        <begin position="83"/>
        <end position="106"/>
    </location>
</feature>